<keyword evidence="1" id="KW-0614">Plasmid</keyword>
<dbReference type="AlphaFoldDB" id="A0AAU7U3X1"/>
<reference evidence="1" key="1">
    <citation type="submission" date="2024-06" db="EMBL/GenBank/DDBJ databases">
        <title>Multiomics insights into the TNT degradation mechanism by Pantoea sp. BJ2 isolated from an ammunition destruction site.</title>
        <authorList>
            <person name="Luo J."/>
        </authorList>
    </citation>
    <scope>NUCLEOTIDE SEQUENCE</scope>
    <source>
        <strain evidence="1">BJ2</strain>
        <plasmid evidence="1">plasmindA</plasmid>
    </source>
</reference>
<name>A0AAU7U3X1_9GAMM</name>
<evidence type="ECO:0000313" key="1">
    <source>
        <dbReference type="EMBL" id="XBV47325.1"/>
    </source>
</evidence>
<dbReference type="RefSeq" id="WP_225608255.1">
    <property type="nucleotide sequence ID" value="NZ_CP158293.1"/>
</dbReference>
<organism evidence="1">
    <name type="scientific">Pantoea sp. BJ2</name>
    <dbReference type="NCBI Taxonomy" id="3141322"/>
    <lineage>
        <taxon>Bacteria</taxon>
        <taxon>Pseudomonadati</taxon>
        <taxon>Pseudomonadota</taxon>
        <taxon>Gammaproteobacteria</taxon>
        <taxon>Enterobacterales</taxon>
        <taxon>Erwiniaceae</taxon>
        <taxon>Pantoea</taxon>
    </lineage>
</organism>
<proteinExistence type="predicted"/>
<dbReference type="EMBL" id="CP158293">
    <property type="protein sequence ID" value="XBV47325.1"/>
    <property type="molecule type" value="Genomic_DNA"/>
</dbReference>
<geneLocation type="plasmid" evidence="1">
    <name>plasmindA</name>
</geneLocation>
<sequence length="141" mass="15269">MLAEPLNKSVINYACRQRKCKQGGQPPSGGKGMQERVKSLEDNVTVLVSDVAVIKSNYATKQDVEAVKADVAVIKSNYATKEDVAAVKADVAVIKSNYATREDVAAIKVDLYKAMITQTKWMVTTQFVTLGAGLSLAKLLF</sequence>
<accession>A0AAU7U3X1</accession>
<protein>
    <submittedName>
        <fullName evidence="1">Uncharacterized protein</fullName>
    </submittedName>
</protein>
<gene>
    <name evidence="1" type="ORF">AAF463_20950</name>
</gene>